<evidence type="ECO:0000313" key="1">
    <source>
        <dbReference type="EMBL" id="GAA0560388.1"/>
    </source>
</evidence>
<evidence type="ECO:0000313" key="2">
    <source>
        <dbReference type="Proteomes" id="UP001499951"/>
    </source>
</evidence>
<organism evidence="1 2">
    <name type="scientific">Rhizomicrobium electricum</name>
    <dbReference type="NCBI Taxonomy" id="480070"/>
    <lineage>
        <taxon>Bacteria</taxon>
        <taxon>Pseudomonadati</taxon>
        <taxon>Pseudomonadota</taxon>
        <taxon>Alphaproteobacteria</taxon>
        <taxon>Micropepsales</taxon>
        <taxon>Micropepsaceae</taxon>
        <taxon>Rhizomicrobium</taxon>
    </lineage>
</organism>
<proteinExistence type="predicted"/>
<gene>
    <name evidence="1" type="ORF">GCM10008942_06090</name>
</gene>
<sequence>MAGCKIIRVKNILGELLHTPGGVTRDEAVHEAQQLIEELREECERAVPVEITRLEDMVGKAGPKITRFQLLDILSQVDPLLTLAGTFGSETLDAVVKRFCDLVAGMIEKDLTDTAPLIVHLRAMRLVYKTEFDEADNAAILEELSRIHTHYGIVSHVDDAPPPDAVPG</sequence>
<name>A0ABP3PBU7_9PROT</name>
<reference evidence="2" key="1">
    <citation type="journal article" date="2019" name="Int. J. Syst. Evol. Microbiol.">
        <title>The Global Catalogue of Microorganisms (GCM) 10K type strain sequencing project: providing services to taxonomists for standard genome sequencing and annotation.</title>
        <authorList>
            <consortium name="The Broad Institute Genomics Platform"/>
            <consortium name="The Broad Institute Genome Sequencing Center for Infectious Disease"/>
            <person name="Wu L."/>
            <person name="Ma J."/>
        </authorList>
    </citation>
    <scope>NUCLEOTIDE SEQUENCE [LARGE SCALE GENOMIC DNA]</scope>
    <source>
        <strain evidence="2">JCM 15089</strain>
    </source>
</reference>
<dbReference type="Proteomes" id="UP001499951">
    <property type="component" value="Unassembled WGS sequence"/>
</dbReference>
<comment type="caution">
    <text evidence="1">The sequence shown here is derived from an EMBL/GenBank/DDBJ whole genome shotgun (WGS) entry which is preliminary data.</text>
</comment>
<protein>
    <submittedName>
        <fullName evidence="1">Uncharacterized protein</fullName>
    </submittedName>
</protein>
<dbReference type="EMBL" id="BAAADD010000001">
    <property type="protein sequence ID" value="GAA0560388.1"/>
    <property type="molecule type" value="Genomic_DNA"/>
</dbReference>
<dbReference type="RefSeq" id="WP_166931654.1">
    <property type="nucleotide sequence ID" value="NZ_BAAADD010000001.1"/>
</dbReference>
<keyword evidence="2" id="KW-1185">Reference proteome</keyword>
<accession>A0ABP3PBU7</accession>